<keyword evidence="2" id="KW-0238">DNA-binding</keyword>
<dbReference type="PRINTS" id="PR00032">
    <property type="entry name" value="HTHARAC"/>
</dbReference>
<dbReference type="EMBL" id="JBHSMI010000025">
    <property type="protein sequence ID" value="MFC5404121.1"/>
    <property type="molecule type" value="Genomic_DNA"/>
</dbReference>
<comment type="caution">
    <text evidence="5">The sequence shown here is derived from an EMBL/GenBank/DDBJ whole genome shotgun (WGS) entry which is preliminary data.</text>
</comment>
<dbReference type="SUPFAM" id="SSF46689">
    <property type="entry name" value="Homeodomain-like"/>
    <property type="match status" value="2"/>
</dbReference>
<dbReference type="PROSITE" id="PS01124">
    <property type="entry name" value="HTH_ARAC_FAMILY_2"/>
    <property type="match status" value="1"/>
</dbReference>
<evidence type="ECO:0000313" key="6">
    <source>
        <dbReference type="Proteomes" id="UP001596113"/>
    </source>
</evidence>
<dbReference type="InterPro" id="IPR037923">
    <property type="entry name" value="HTH-like"/>
</dbReference>
<organism evidence="5 6">
    <name type="scientific">Cohnella soli</name>
    <dbReference type="NCBI Taxonomy" id="425005"/>
    <lineage>
        <taxon>Bacteria</taxon>
        <taxon>Bacillati</taxon>
        <taxon>Bacillota</taxon>
        <taxon>Bacilli</taxon>
        <taxon>Bacillales</taxon>
        <taxon>Paenibacillaceae</taxon>
        <taxon>Cohnella</taxon>
    </lineage>
</organism>
<name>A0ABW0HSK8_9BACL</name>
<dbReference type="PANTHER" id="PTHR46796">
    <property type="entry name" value="HTH-TYPE TRANSCRIPTIONAL ACTIVATOR RHAS-RELATED"/>
    <property type="match status" value="1"/>
</dbReference>
<dbReference type="InterPro" id="IPR003313">
    <property type="entry name" value="AraC-bd"/>
</dbReference>
<dbReference type="InterPro" id="IPR009057">
    <property type="entry name" value="Homeodomain-like_sf"/>
</dbReference>
<dbReference type="SMART" id="SM00342">
    <property type="entry name" value="HTH_ARAC"/>
    <property type="match status" value="1"/>
</dbReference>
<accession>A0ABW0HSK8</accession>
<dbReference type="Pfam" id="PF12833">
    <property type="entry name" value="HTH_18"/>
    <property type="match status" value="1"/>
</dbReference>
<keyword evidence="3" id="KW-0804">Transcription</keyword>
<evidence type="ECO:0000313" key="5">
    <source>
        <dbReference type="EMBL" id="MFC5404121.1"/>
    </source>
</evidence>
<dbReference type="SUPFAM" id="SSF51215">
    <property type="entry name" value="Regulatory protein AraC"/>
    <property type="match status" value="1"/>
</dbReference>
<dbReference type="RefSeq" id="WP_378134102.1">
    <property type="nucleotide sequence ID" value="NZ_JBHSMI010000025.1"/>
</dbReference>
<keyword evidence="1" id="KW-0805">Transcription regulation</keyword>
<proteinExistence type="predicted"/>
<dbReference type="InterPro" id="IPR050204">
    <property type="entry name" value="AraC_XylS_family_regulators"/>
</dbReference>
<reference evidence="6" key="1">
    <citation type="journal article" date="2019" name="Int. J. Syst. Evol. Microbiol.">
        <title>The Global Catalogue of Microorganisms (GCM) 10K type strain sequencing project: providing services to taxonomists for standard genome sequencing and annotation.</title>
        <authorList>
            <consortium name="The Broad Institute Genomics Platform"/>
            <consortium name="The Broad Institute Genome Sequencing Center for Infectious Disease"/>
            <person name="Wu L."/>
            <person name="Ma J."/>
        </authorList>
    </citation>
    <scope>NUCLEOTIDE SEQUENCE [LARGE SCALE GENOMIC DNA]</scope>
    <source>
        <strain evidence="6">CGMCC 1.18575</strain>
    </source>
</reference>
<evidence type="ECO:0000256" key="3">
    <source>
        <dbReference type="ARBA" id="ARBA00023163"/>
    </source>
</evidence>
<dbReference type="Gene3D" id="1.10.10.60">
    <property type="entry name" value="Homeodomain-like"/>
    <property type="match status" value="1"/>
</dbReference>
<evidence type="ECO:0000256" key="2">
    <source>
        <dbReference type="ARBA" id="ARBA00023125"/>
    </source>
</evidence>
<sequence length="264" mass="30415">MNHYFRLSNVLSAEGGSVNYPPGGRFGPRVQQDYQLVLLHTGQMTVYIDDVPHHVQPGHAVLLKPGHVEQFYFAKQQETWHRWIAVHFKVDPDALSESTNDSPLTLPISEDLNRMTDLMISLRSRHKNDSEVVRSLGIAAIQYFRSETMQIQPNRKHPSVDLAKSFIADRFHDDLTLDLIAESASLSPEHLVRLFRNYEKITPIKYLWQYRILKANELLIQTGLPMGEVAIRCGFKTSYHFARMFKQLTGVTPSAFRQNNWRGQ</sequence>
<evidence type="ECO:0000256" key="1">
    <source>
        <dbReference type="ARBA" id="ARBA00023015"/>
    </source>
</evidence>
<dbReference type="InterPro" id="IPR018060">
    <property type="entry name" value="HTH_AraC"/>
</dbReference>
<feature type="domain" description="HTH araC/xylS-type" evidence="4">
    <location>
        <begin position="161"/>
        <end position="259"/>
    </location>
</feature>
<evidence type="ECO:0000259" key="4">
    <source>
        <dbReference type="PROSITE" id="PS01124"/>
    </source>
</evidence>
<dbReference type="InterPro" id="IPR020449">
    <property type="entry name" value="Tscrpt_reg_AraC-type_HTH"/>
</dbReference>
<keyword evidence="6" id="KW-1185">Reference proteome</keyword>
<protein>
    <submittedName>
        <fullName evidence="5">Helix-turn-helix domain-containing protein</fullName>
    </submittedName>
</protein>
<dbReference type="Gene3D" id="2.60.120.280">
    <property type="entry name" value="Regulatory protein AraC"/>
    <property type="match status" value="1"/>
</dbReference>
<dbReference type="Proteomes" id="UP001596113">
    <property type="component" value="Unassembled WGS sequence"/>
</dbReference>
<dbReference type="Pfam" id="PF02311">
    <property type="entry name" value="AraC_binding"/>
    <property type="match status" value="1"/>
</dbReference>
<gene>
    <name evidence="5" type="ORF">ACFPOF_15360</name>
</gene>